<organism evidence="3 4">
    <name type="scientific">Aldrovandia affinis</name>
    <dbReference type="NCBI Taxonomy" id="143900"/>
    <lineage>
        <taxon>Eukaryota</taxon>
        <taxon>Metazoa</taxon>
        <taxon>Chordata</taxon>
        <taxon>Craniata</taxon>
        <taxon>Vertebrata</taxon>
        <taxon>Euteleostomi</taxon>
        <taxon>Actinopterygii</taxon>
        <taxon>Neopterygii</taxon>
        <taxon>Teleostei</taxon>
        <taxon>Notacanthiformes</taxon>
        <taxon>Halosauridae</taxon>
        <taxon>Aldrovandia</taxon>
    </lineage>
</organism>
<accession>A0AAD7RRA4</accession>
<dbReference type="AlphaFoldDB" id="A0AAD7RRA4"/>
<dbReference type="Proteomes" id="UP001221898">
    <property type="component" value="Unassembled WGS sequence"/>
</dbReference>
<comment type="caution">
    <text evidence="3">The sequence shown here is derived from an EMBL/GenBank/DDBJ whole genome shotgun (WGS) entry which is preliminary data.</text>
</comment>
<feature type="signal peptide" evidence="2">
    <location>
        <begin position="1"/>
        <end position="24"/>
    </location>
</feature>
<dbReference type="EMBL" id="JAINUG010000188">
    <property type="protein sequence ID" value="KAJ8388951.1"/>
    <property type="molecule type" value="Genomic_DNA"/>
</dbReference>
<evidence type="ECO:0000256" key="1">
    <source>
        <dbReference type="SAM" id="MobiDB-lite"/>
    </source>
</evidence>
<reference evidence="3" key="1">
    <citation type="journal article" date="2023" name="Science">
        <title>Genome structures resolve the early diversification of teleost fishes.</title>
        <authorList>
            <person name="Parey E."/>
            <person name="Louis A."/>
            <person name="Montfort J."/>
            <person name="Bouchez O."/>
            <person name="Roques C."/>
            <person name="Iampietro C."/>
            <person name="Lluch J."/>
            <person name="Castinel A."/>
            <person name="Donnadieu C."/>
            <person name="Desvignes T."/>
            <person name="Floi Bucao C."/>
            <person name="Jouanno E."/>
            <person name="Wen M."/>
            <person name="Mejri S."/>
            <person name="Dirks R."/>
            <person name="Jansen H."/>
            <person name="Henkel C."/>
            <person name="Chen W.J."/>
            <person name="Zahm M."/>
            <person name="Cabau C."/>
            <person name="Klopp C."/>
            <person name="Thompson A.W."/>
            <person name="Robinson-Rechavi M."/>
            <person name="Braasch I."/>
            <person name="Lecointre G."/>
            <person name="Bobe J."/>
            <person name="Postlethwait J.H."/>
            <person name="Berthelot C."/>
            <person name="Roest Crollius H."/>
            <person name="Guiguen Y."/>
        </authorList>
    </citation>
    <scope>NUCLEOTIDE SEQUENCE</scope>
    <source>
        <strain evidence="3">NC1722</strain>
    </source>
</reference>
<feature type="compositionally biased region" description="Basic and acidic residues" evidence="1">
    <location>
        <begin position="114"/>
        <end position="123"/>
    </location>
</feature>
<evidence type="ECO:0008006" key="5">
    <source>
        <dbReference type="Google" id="ProtNLM"/>
    </source>
</evidence>
<keyword evidence="2" id="KW-0732">Signal</keyword>
<gene>
    <name evidence="3" type="ORF">AAFF_G00125120</name>
</gene>
<evidence type="ECO:0000256" key="2">
    <source>
        <dbReference type="SAM" id="SignalP"/>
    </source>
</evidence>
<name>A0AAD7RRA4_9TELE</name>
<feature type="chain" id="PRO_5042231020" description="Secreted protein" evidence="2">
    <location>
        <begin position="25"/>
        <end position="158"/>
    </location>
</feature>
<sequence>MCTRAPPSSARPALLLLIGRLISAFSSPSLLFPRRWSDVVARPLTDLSKLLQVCLRAGPTCSSAFPLCFSCTSIARIRHAPKRVKRSSGGKRAAQHRDRMGGEVGSGRCMRQAPENRDGNHGENDVMDIVKQRQEQETALCTRYSTAWFPGFTHQASL</sequence>
<evidence type="ECO:0000313" key="3">
    <source>
        <dbReference type="EMBL" id="KAJ8388951.1"/>
    </source>
</evidence>
<evidence type="ECO:0000313" key="4">
    <source>
        <dbReference type="Proteomes" id="UP001221898"/>
    </source>
</evidence>
<keyword evidence="4" id="KW-1185">Reference proteome</keyword>
<feature type="region of interest" description="Disordered" evidence="1">
    <location>
        <begin position="82"/>
        <end position="123"/>
    </location>
</feature>
<protein>
    <recommendedName>
        <fullName evidence="5">Secreted protein</fullName>
    </recommendedName>
</protein>
<proteinExistence type="predicted"/>